<feature type="transmembrane region" description="Helical" evidence="1">
    <location>
        <begin position="145"/>
        <end position="167"/>
    </location>
</feature>
<name>A0A2T2ZUA8_9PEZI</name>
<dbReference type="InParanoid" id="A0A2T2ZUA8"/>
<proteinExistence type="predicted"/>
<organism evidence="2 3">
    <name type="scientific">Coniella lustricola</name>
    <dbReference type="NCBI Taxonomy" id="2025994"/>
    <lineage>
        <taxon>Eukaryota</taxon>
        <taxon>Fungi</taxon>
        <taxon>Dikarya</taxon>
        <taxon>Ascomycota</taxon>
        <taxon>Pezizomycotina</taxon>
        <taxon>Sordariomycetes</taxon>
        <taxon>Sordariomycetidae</taxon>
        <taxon>Diaporthales</taxon>
        <taxon>Schizoparmaceae</taxon>
        <taxon>Coniella</taxon>
    </lineage>
</organism>
<dbReference type="AlphaFoldDB" id="A0A2T2ZUA8"/>
<feature type="transmembrane region" description="Helical" evidence="1">
    <location>
        <begin position="173"/>
        <end position="196"/>
    </location>
</feature>
<gene>
    <name evidence="2" type="ORF">BD289DRAFT_162036</name>
</gene>
<sequence>MHTQQGNAKDGAQRLSFFFFFFFFFLQRLHNCKMWSCSTVPASANAAIARRLSYRGGIHLMGRQEALAYTSHAQDGRDRSTCVLDALSSWGGPRMNEGTEPCSLGSMQRPGSSFSWPFWACVSSCINALARARRRARNCSGQRRLVVLFFLVLLASCHAALACNGGASSPLQWLVFFFFLFFPFFFLWRLVCWWLLCHKGKKDKNKKRKEGQLQVIAGE</sequence>
<dbReference type="Proteomes" id="UP000241462">
    <property type="component" value="Unassembled WGS sequence"/>
</dbReference>
<evidence type="ECO:0000256" key="1">
    <source>
        <dbReference type="SAM" id="Phobius"/>
    </source>
</evidence>
<keyword evidence="1" id="KW-1133">Transmembrane helix</keyword>
<reference evidence="2 3" key="1">
    <citation type="journal article" date="2018" name="Mycol. Prog.">
        <title>Coniella lustricola, a new species from submerged detritus.</title>
        <authorList>
            <person name="Raudabaugh D.B."/>
            <person name="Iturriaga T."/>
            <person name="Carver A."/>
            <person name="Mondo S."/>
            <person name="Pangilinan J."/>
            <person name="Lipzen A."/>
            <person name="He G."/>
            <person name="Amirebrahimi M."/>
            <person name="Grigoriev I.V."/>
            <person name="Miller A.N."/>
        </authorList>
    </citation>
    <scope>NUCLEOTIDE SEQUENCE [LARGE SCALE GENOMIC DNA]</scope>
    <source>
        <strain evidence="2 3">B22-T-1</strain>
    </source>
</reference>
<dbReference type="EMBL" id="KZ678680">
    <property type="protein sequence ID" value="PSR76987.1"/>
    <property type="molecule type" value="Genomic_DNA"/>
</dbReference>
<evidence type="ECO:0000313" key="2">
    <source>
        <dbReference type="EMBL" id="PSR76987.1"/>
    </source>
</evidence>
<accession>A0A2T2ZUA8</accession>
<keyword evidence="1" id="KW-0472">Membrane</keyword>
<keyword evidence="3" id="KW-1185">Reference proteome</keyword>
<feature type="transmembrane region" description="Helical" evidence="1">
    <location>
        <begin position="12"/>
        <end position="30"/>
    </location>
</feature>
<keyword evidence="1" id="KW-0812">Transmembrane</keyword>
<protein>
    <submittedName>
        <fullName evidence="2">Uncharacterized protein</fullName>
    </submittedName>
</protein>
<evidence type="ECO:0000313" key="3">
    <source>
        <dbReference type="Proteomes" id="UP000241462"/>
    </source>
</evidence>